<feature type="signal peptide" evidence="1">
    <location>
        <begin position="1"/>
        <end position="20"/>
    </location>
</feature>
<reference evidence="3" key="1">
    <citation type="journal article" date="2017" name="Environ. Microbiol. Rep.">
        <title>Genetic Diversity of Marine Anaerobic Ammonium-Oxidizing Bacteria as Revealed by Genomic and Proteomic Analyses of 'Candidatus Scalindua japonica'.</title>
        <authorList>
            <person name="Oshiki M."/>
            <person name="Mizuto K."/>
            <person name="Kimura Z."/>
            <person name="Kindaichi T."/>
            <person name="Satoh H."/>
            <person name="Okabe S."/>
        </authorList>
    </citation>
    <scope>NUCLEOTIDE SEQUENCE [LARGE SCALE GENOMIC DNA]</scope>
    <source>
        <strain evidence="3">husup-a2</strain>
    </source>
</reference>
<proteinExistence type="predicted"/>
<dbReference type="AlphaFoldDB" id="A0A286TT88"/>
<comment type="caution">
    <text evidence="2">The sequence shown here is derived from an EMBL/GenBank/DDBJ whole genome shotgun (WGS) entry which is preliminary data.</text>
</comment>
<feature type="chain" id="PRO_5012718932" evidence="1">
    <location>
        <begin position="21"/>
        <end position="116"/>
    </location>
</feature>
<organism evidence="2 3">
    <name type="scientific">Candidatus Scalindua japonica</name>
    <dbReference type="NCBI Taxonomy" id="1284222"/>
    <lineage>
        <taxon>Bacteria</taxon>
        <taxon>Pseudomonadati</taxon>
        <taxon>Planctomycetota</taxon>
        <taxon>Candidatus Brocadiia</taxon>
        <taxon>Candidatus Brocadiales</taxon>
        <taxon>Candidatus Scalinduaceae</taxon>
        <taxon>Candidatus Scalindua</taxon>
    </lineage>
</organism>
<sequence>MLRKICVLVFVICFFTPGCALLDKTHEKKLFTNTAKTKNVENWQWKVNEGKAKEFEKGAIDVDMQFDQVELKDVVRLLMGIIKENYIIVDELIGSVDIEIKGKFKRVKFSKWFVLF</sequence>
<keyword evidence="1" id="KW-0732">Signal</keyword>
<evidence type="ECO:0000313" key="2">
    <source>
        <dbReference type="EMBL" id="GAX59097.1"/>
    </source>
</evidence>
<gene>
    <name evidence="2" type="primary">gspD2</name>
    <name evidence="2" type="ORF">SCALIN_C01_0028</name>
</gene>
<evidence type="ECO:0000313" key="3">
    <source>
        <dbReference type="Proteomes" id="UP000218542"/>
    </source>
</evidence>
<evidence type="ECO:0000256" key="1">
    <source>
        <dbReference type="SAM" id="SignalP"/>
    </source>
</evidence>
<dbReference type="RefSeq" id="WP_096892243.1">
    <property type="nucleotide sequence ID" value="NZ_BAOS01000001.1"/>
</dbReference>
<protein>
    <submittedName>
        <fullName evidence="2">Uncharacterized protein</fullName>
    </submittedName>
</protein>
<name>A0A286TT88_9BACT</name>
<dbReference type="EMBL" id="BAOS01000001">
    <property type="protein sequence ID" value="GAX59097.1"/>
    <property type="molecule type" value="Genomic_DNA"/>
</dbReference>
<dbReference type="Proteomes" id="UP000218542">
    <property type="component" value="Unassembled WGS sequence"/>
</dbReference>
<accession>A0A286TT88</accession>
<keyword evidence="3" id="KW-1185">Reference proteome</keyword>